<evidence type="ECO:0000256" key="6">
    <source>
        <dbReference type="ARBA" id="ARBA00022737"/>
    </source>
</evidence>
<dbReference type="PROSITE" id="PS51770">
    <property type="entry name" value="HOTDOG_ACOT"/>
    <property type="match status" value="2"/>
</dbReference>
<feature type="domain" description="HotDog ACOT-type" evidence="11">
    <location>
        <begin position="227"/>
        <end position="341"/>
    </location>
</feature>
<keyword evidence="13" id="KW-1185">Reference proteome</keyword>
<dbReference type="FunFam" id="3.10.129.10:FF:000020">
    <property type="entry name" value="Acyl-coenzyme A thioesterase 11"/>
    <property type="match status" value="1"/>
</dbReference>
<dbReference type="PANTHER" id="PTHR11049">
    <property type="entry name" value="ACYL COENZYME A THIOESTER HYDROLASE"/>
    <property type="match status" value="1"/>
</dbReference>
<dbReference type="Pfam" id="PF01852">
    <property type="entry name" value="START"/>
    <property type="match status" value="1"/>
</dbReference>
<dbReference type="InterPro" id="IPR029069">
    <property type="entry name" value="HotDog_dom_sf"/>
</dbReference>
<organism evidence="12 13">
    <name type="scientific">Eptatretus burgeri</name>
    <name type="common">Inshore hagfish</name>
    <dbReference type="NCBI Taxonomy" id="7764"/>
    <lineage>
        <taxon>Eukaryota</taxon>
        <taxon>Metazoa</taxon>
        <taxon>Chordata</taxon>
        <taxon>Craniata</taxon>
        <taxon>Vertebrata</taxon>
        <taxon>Cyclostomata</taxon>
        <taxon>Myxini</taxon>
        <taxon>Myxiniformes</taxon>
        <taxon>Myxinidae</taxon>
        <taxon>Eptatretinae</taxon>
        <taxon>Eptatretus</taxon>
    </lineage>
</organism>
<dbReference type="GO" id="GO:0006631">
    <property type="term" value="P:fatty acid metabolic process"/>
    <property type="evidence" value="ECO:0007669"/>
    <property type="project" value="UniProtKB-UniPathway"/>
</dbReference>
<dbReference type="GO" id="GO:0005829">
    <property type="term" value="C:cytosol"/>
    <property type="evidence" value="ECO:0007669"/>
    <property type="project" value="TreeGrafter"/>
</dbReference>
<evidence type="ECO:0000256" key="8">
    <source>
        <dbReference type="ARBA" id="ARBA00022832"/>
    </source>
</evidence>
<dbReference type="AlphaFoldDB" id="A0A8C4RBE4"/>
<keyword evidence="9" id="KW-0443">Lipid metabolism</keyword>
<dbReference type="SUPFAM" id="SSF54637">
    <property type="entry name" value="Thioesterase/thiol ester dehydrase-isomerase"/>
    <property type="match status" value="2"/>
</dbReference>
<evidence type="ECO:0000259" key="10">
    <source>
        <dbReference type="PROSITE" id="PS50848"/>
    </source>
</evidence>
<dbReference type="GeneTree" id="ENSGT00940000156460"/>
<accession>A0A8C4RBE4</accession>
<name>A0A8C4RBE4_EPTBU</name>
<dbReference type="InterPro" id="IPR002913">
    <property type="entry name" value="START_lipid-bd_dom"/>
</dbReference>
<feature type="domain" description="HotDog ACOT-type" evidence="11">
    <location>
        <begin position="47"/>
        <end position="159"/>
    </location>
</feature>
<dbReference type="Proteomes" id="UP000694388">
    <property type="component" value="Unplaced"/>
</dbReference>
<dbReference type="InterPro" id="IPR040170">
    <property type="entry name" value="Cytosol_ACT"/>
</dbReference>
<dbReference type="UniPathway" id="UPA00199"/>
<dbReference type="InterPro" id="IPR006683">
    <property type="entry name" value="Thioestr_dom"/>
</dbReference>
<dbReference type="Gene3D" id="3.10.129.10">
    <property type="entry name" value="Hotdog Thioesterase"/>
    <property type="match status" value="2"/>
</dbReference>
<dbReference type="Pfam" id="PF03061">
    <property type="entry name" value="4HBT"/>
    <property type="match status" value="2"/>
</dbReference>
<sequence length="598" mass="66282">MGALLCISCACRDYWSSTLKECVDPCSMTNLETLPASLTVSGEGPLDGEPVEMSQLVLPCHANHRGELGPGQLLKWMDITGCLAAEKHAGMLCVTASMDDIHFEQTIRVGQAVLIKARVNRAFNTSLEVGISVRVDDLESGRQEQVCKAYSTFVVRKNHKQKVQLRAVRPTSSEEWQEHKLAAERRRMRLTHSDTLIELLRDANLANVPERVLGEDDGGPDTSVPGETTRVQSVELVLPPHANHQGNTFGGQIMAWMETVASLAASHLCGEHATLRAIDMFQFRGPSAVGDRLTLRAIVNNSFHTVMEVGVCVEAWNSDDPPGPTRHINSAFLVYSVKKPSGEFRTLPRIRPALGDGQRRYREAIARKKIRLERKFIFSCKPSQAPLSVPWETSNQAYLSYNNVSALTSLAGCGGWEHVSTKNGITLWSIEDGIFLSFRIQMEATVPAEQAFLLLSDLHNRHLWDKHYQKCSRILAVDDDDAIFHVQGPAVGRDEMVRDFVVLMSRRRPCDDGEPYLVAFRSVTLPAAPTPPACIRGEVQCAGFVVEPLEANLSQVSYFNQATTSFLPYISSDIAGLSAECHTQFQSCRLFLEHNSKL</sequence>
<evidence type="ECO:0000256" key="4">
    <source>
        <dbReference type="ARBA" id="ARBA00022487"/>
    </source>
</evidence>
<dbReference type="SUPFAM" id="SSF55961">
    <property type="entry name" value="Bet v1-like"/>
    <property type="match status" value="1"/>
</dbReference>
<dbReference type="FunFam" id="3.10.129.10:FF:000011">
    <property type="entry name" value="Acyl-coenzyme A thioesterase 11"/>
    <property type="match status" value="1"/>
</dbReference>
<evidence type="ECO:0000256" key="5">
    <source>
        <dbReference type="ARBA" id="ARBA00022490"/>
    </source>
</evidence>
<evidence type="ECO:0000256" key="1">
    <source>
        <dbReference type="ARBA" id="ARBA00000295"/>
    </source>
</evidence>
<comment type="catalytic activity">
    <reaction evidence="1">
        <text>butanoyl-CoA + H2O = butanoate + CoA + H(+)</text>
        <dbReference type="Rhea" id="RHEA:40111"/>
        <dbReference type="ChEBI" id="CHEBI:15377"/>
        <dbReference type="ChEBI" id="CHEBI:15378"/>
        <dbReference type="ChEBI" id="CHEBI:17968"/>
        <dbReference type="ChEBI" id="CHEBI:57287"/>
        <dbReference type="ChEBI" id="CHEBI:57371"/>
    </reaction>
    <physiologicalReaction direction="left-to-right" evidence="1">
        <dbReference type="Rhea" id="RHEA:40112"/>
    </physiologicalReaction>
</comment>
<evidence type="ECO:0000256" key="3">
    <source>
        <dbReference type="ARBA" id="ARBA00004872"/>
    </source>
</evidence>
<protein>
    <submittedName>
        <fullName evidence="12">Acyl-CoA thioesterase 11a</fullName>
    </submittedName>
</protein>
<keyword evidence="8" id="KW-0276">Fatty acid metabolism</keyword>
<dbReference type="PROSITE" id="PS50848">
    <property type="entry name" value="START"/>
    <property type="match status" value="1"/>
</dbReference>
<feature type="domain" description="START" evidence="10">
    <location>
        <begin position="415"/>
        <end position="562"/>
    </location>
</feature>
<dbReference type="GO" id="GO:0052689">
    <property type="term" value="F:carboxylic ester hydrolase activity"/>
    <property type="evidence" value="ECO:0007669"/>
    <property type="project" value="UniProtKB-KW"/>
</dbReference>
<evidence type="ECO:0000313" key="12">
    <source>
        <dbReference type="Ensembl" id="ENSEBUP00000027661.1"/>
    </source>
</evidence>
<evidence type="ECO:0000256" key="2">
    <source>
        <dbReference type="ARBA" id="ARBA00004496"/>
    </source>
</evidence>
<dbReference type="PANTHER" id="PTHR11049:SF16">
    <property type="entry name" value="PROTEIN VDLD"/>
    <property type="match status" value="1"/>
</dbReference>
<evidence type="ECO:0000256" key="9">
    <source>
        <dbReference type="ARBA" id="ARBA00023098"/>
    </source>
</evidence>
<dbReference type="SMART" id="SM00234">
    <property type="entry name" value="START"/>
    <property type="match status" value="1"/>
</dbReference>
<dbReference type="InterPro" id="IPR023393">
    <property type="entry name" value="START-like_dom_sf"/>
</dbReference>
<evidence type="ECO:0000313" key="13">
    <source>
        <dbReference type="Proteomes" id="UP000694388"/>
    </source>
</evidence>
<evidence type="ECO:0000256" key="7">
    <source>
        <dbReference type="ARBA" id="ARBA00022801"/>
    </source>
</evidence>
<dbReference type="InterPro" id="IPR033120">
    <property type="entry name" value="HOTDOG_ACOT"/>
</dbReference>
<dbReference type="GO" id="GO:0008289">
    <property type="term" value="F:lipid binding"/>
    <property type="evidence" value="ECO:0007669"/>
    <property type="project" value="InterPro"/>
</dbReference>
<keyword evidence="5" id="KW-0963">Cytoplasm</keyword>
<dbReference type="Gene3D" id="3.30.530.20">
    <property type="match status" value="1"/>
</dbReference>
<dbReference type="CDD" id="cd03442">
    <property type="entry name" value="BFIT_BACH"/>
    <property type="match status" value="2"/>
</dbReference>
<keyword evidence="7" id="KW-0378">Hydrolase</keyword>
<dbReference type="GO" id="GO:0052816">
    <property type="term" value="F:long-chain fatty acyl-CoA hydrolase activity"/>
    <property type="evidence" value="ECO:0007669"/>
    <property type="project" value="TreeGrafter"/>
</dbReference>
<proteinExistence type="predicted"/>
<evidence type="ECO:0000259" key="11">
    <source>
        <dbReference type="PROSITE" id="PS51770"/>
    </source>
</evidence>
<reference evidence="12" key="1">
    <citation type="submission" date="2025-08" db="UniProtKB">
        <authorList>
            <consortium name="Ensembl"/>
        </authorList>
    </citation>
    <scope>IDENTIFICATION</scope>
</reference>
<reference evidence="12" key="2">
    <citation type="submission" date="2025-09" db="UniProtKB">
        <authorList>
            <consortium name="Ensembl"/>
        </authorList>
    </citation>
    <scope>IDENTIFICATION</scope>
</reference>
<dbReference type="GO" id="GO:0006637">
    <property type="term" value="P:acyl-CoA metabolic process"/>
    <property type="evidence" value="ECO:0007669"/>
    <property type="project" value="TreeGrafter"/>
</dbReference>
<comment type="pathway">
    <text evidence="3">Lipid metabolism; fatty acid metabolism.</text>
</comment>
<keyword evidence="6" id="KW-0677">Repeat</keyword>
<keyword evidence="4" id="KW-0719">Serine esterase</keyword>
<comment type="subcellular location">
    <subcellularLocation>
        <location evidence="2">Cytoplasm</location>
    </subcellularLocation>
</comment>
<dbReference type="Ensembl" id="ENSEBUT00000028237.1">
    <property type="protein sequence ID" value="ENSEBUP00000027661.1"/>
    <property type="gene ID" value="ENSEBUG00000016937.1"/>
</dbReference>